<dbReference type="PROSITE" id="PS50111">
    <property type="entry name" value="CHEMOTAXIS_TRANSDUC_2"/>
    <property type="match status" value="1"/>
</dbReference>
<dbReference type="SUPFAM" id="SSF54631">
    <property type="entry name" value="CBS-domain pair"/>
    <property type="match status" value="1"/>
</dbReference>
<evidence type="ECO:0000256" key="1">
    <source>
        <dbReference type="ARBA" id="ARBA00023224"/>
    </source>
</evidence>
<reference evidence="4 5" key="1">
    <citation type="submission" date="2018-10" db="EMBL/GenBank/DDBJ databases">
        <title>Genome Sequence of Cohnella sp.</title>
        <authorList>
            <person name="Srinivasan S."/>
            <person name="Kim M.K."/>
        </authorList>
    </citation>
    <scope>NUCLEOTIDE SEQUENCE [LARGE SCALE GENOMIC DNA]</scope>
    <source>
        <strain evidence="4 5">18JY8-7</strain>
    </source>
</reference>
<gene>
    <name evidence="4" type="ORF">EAV92_02170</name>
</gene>
<dbReference type="AlphaFoldDB" id="A0A3G3JUG6"/>
<dbReference type="RefSeq" id="WP_123039554.1">
    <property type="nucleotide sequence ID" value="NZ_CP033433.1"/>
</dbReference>
<evidence type="ECO:0000256" key="2">
    <source>
        <dbReference type="PROSITE-ProRule" id="PRU00284"/>
    </source>
</evidence>
<dbReference type="InterPro" id="IPR000644">
    <property type="entry name" value="CBS_dom"/>
</dbReference>
<dbReference type="EMBL" id="CP033433">
    <property type="protein sequence ID" value="AYQ71491.1"/>
    <property type="molecule type" value="Genomic_DNA"/>
</dbReference>
<dbReference type="Gene3D" id="3.10.580.10">
    <property type="entry name" value="CBS-domain"/>
    <property type="match status" value="1"/>
</dbReference>
<accession>A0A3G3JUG6</accession>
<dbReference type="KEGG" id="coh:EAV92_02170"/>
<keyword evidence="5" id="KW-1185">Reference proteome</keyword>
<keyword evidence="1 2" id="KW-0807">Transducer</keyword>
<evidence type="ECO:0000259" key="3">
    <source>
        <dbReference type="PROSITE" id="PS50111"/>
    </source>
</evidence>
<evidence type="ECO:0000313" key="5">
    <source>
        <dbReference type="Proteomes" id="UP000269097"/>
    </source>
</evidence>
<dbReference type="PANTHER" id="PTHR32089:SF112">
    <property type="entry name" value="LYSOZYME-LIKE PROTEIN-RELATED"/>
    <property type="match status" value="1"/>
</dbReference>
<feature type="domain" description="Methyl-accepting transducer" evidence="3">
    <location>
        <begin position="156"/>
        <end position="372"/>
    </location>
</feature>
<sequence length="381" mass="42027">MSIAVRERPVINATEPAEWVQPAAVKDWLRSCPIVQPDMLCEELVELFRRNTELECAVVCDPARRPLGLMMKHRFFRSLGSTFGMSLFASKQISHLMETGTLTAEVDVPARELIDRALSRSEETFYDAAIMTERGQFAGILTVSDLLHLSRMLQREAAERQIRTVRGADEMIGHIHRSFQNVAAATAETRSYSEKMTEVTGHGRQVMEEMLRLFRQWSDHAKQQEAAMAELNEGTAAANQIAKLIAELADRCNLLAVNAAIEAARAGEYGKGFAVVAGEIRELADGTKRSAGEINRRLQAMTEAVSRTVGLVEAGKQGADRGIEQVGSAEETFAKLWDISAQNGKASRRLSEAAREAADTSDGIRTEIGRLMEQMNGSTML</sequence>
<dbReference type="InterPro" id="IPR046342">
    <property type="entry name" value="CBS_dom_sf"/>
</dbReference>
<evidence type="ECO:0000313" key="4">
    <source>
        <dbReference type="EMBL" id="AYQ71491.1"/>
    </source>
</evidence>
<dbReference type="InterPro" id="IPR004089">
    <property type="entry name" value="MCPsignal_dom"/>
</dbReference>
<dbReference type="SMART" id="SM00283">
    <property type="entry name" value="MA"/>
    <property type="match status" value="1"/>
</dbReference>
<dbReference type="Pfam" id="PF00571">
    <property type="entry name" value="CBS"/>
    <property type="match status" value="1"/>
</dbReference>
<organism evidence="4 5">
    <name type="scientific">Cohnella candidum</name>
    <dbReference type="NCBI Taxonomy" id="2674991"/>
    <lineage>
        <taxon>Bacteria</taxon>
        <taxon>Bacillati</taxon>
        <taxon>Bacillota</taxon>
        <taxon>Bacilli</taxon>
        <taxon>Bacillales</taxon>
        <taxon>Paenibacillaceae</taxon>
        <taxon>Cohnella</taxon>
    </lineage>
</organism>
<dbReference type="GO" id="GO:0007165">
    <property type="term" value="P:signal transduction"/>
    <property type="evidence" value="ECO:0007669"/>
    <property type="project" value="UniProtKB-KW"/>
</dbReference>
<dbReference type="GO" id="GO:0016020">
    <property type="term" value="C:membrane"/>
    <property type="evidence" value="ECO:0007669"/>
    <property type="project" value="InterPro"/>
</dbReference>
<dbReference type="Pfam" id="PF00015">
    <property type="entry name" value="MCPsignal"/>
    <property type="match status" value="1"/>
</dbReference>
<dbReference type="Gene3D" id="1.10.287.950">
    <property type="entry name" value="Methyl-accepting chemotaxis protein"/>
    <property type="match status" value="1"/>
</dbReference>
<proteinExistence type="predicted"/>
<dbReference type="PANTHER" id="PTHR32089">
    <property type="entry name" value="METHYL-ACCEPTING CHEMOTAXIS PROTEIN MCPB"/>
    <property type="match status" value="1"/>
</dbReference>
<dbReference type="SUPFAM" id="SSF58104">
    <property type="entry name" value="Methyl-accepting chemotaxis protein (MCP) signaling domain"/>
    <property type="match status" value="1"/>
</dbReference>
<dbReference type="Proteomes" id="UP000269097">
    <property type="component" value="Chromosome"/>
</dbReference>
<protein>
    <submittedName>
        <fullName evidence="4">CBS domain-containing protein</fullName>
    </submittedName>
</protein>
<name>A0A3G3JUG6_9BACL</name>